<dbReference type="AlphaFoldDB" id="A0AAP0HI42"/>
<protein>
    <submittedName>
        <fullName evidence="1">Uncharacterized protein</fullName>
    </submittedName>
</protein>
<dbReference type="EMBL" id="JBBNAG010000012">
    <property type="protein sequence ID" value="KAK9089323.1"/>
    <property type="molecule type" value="Genomic_DNA"/>
</dbReference>
<evidence type="ECO:0000313" key="1">
    <source>
        <dbReference type="EMBL" id="KAK9089323.1"/>
    </source>
</evidence>
<comment type="caution">
    <text evidence="1">The sequence shown here is derived from an EMBL/GenBank/DDBJ whole genome shotgun (WGS) entry which is preliminary data.</text>
</comment>
<sequence length="62" mass="7225">MDDKFSEYVTFILNDLLDTIAKLLEERTNHADMDEVVKLRAENNLSRSTVAKLYQEPKAPKR</sequence>
<proteinExistence type="predicted"/>
<evidence type="ECO:0000313" key="2">
    <source>
        <dbReference type="Proteomes" id="UP001419268"/>
    </source>
</evidence>
<name>A0AAP0HI42_9MAGN</name>
<gene>
    <name evidence="1" type="ORF">Scep_028405</name>
</gene>
<keyword evidence="2" id="KW-1185">Reference proteome</keyword>
<dbReference type="Proteomes" id="UP001419268">
    <property type="component" value="Unassembled WGS sequence"/>
</dbReference>
<organism evidence="1 2">
    <name type="scientific">Stephania cephalantha</name>
    <dbReference type="NCBI Taxonomy" id="152367"/>
    <lineage>
        <taxon>Eukaryota</taxon>
        <taxon>Viridiplantae</taxon>
        <taxon>Streptophyta</taxon>
        <taxon>Embryophyta</taxon>
        <taxon>Tracheophyta</taxon>
        <taxon>Spermatophyta</taxon>
        <taxon>Magnoliopsida</taxon>
        <taxon>Ranunculales</taxon>
        <taxon>Menispermaceae</taxon>
        <taxon>Menispermoideae</taxon>
        <taxon>Cissampelideae</taxon>
        <taxon>Stephania</taxon>
    </lineage>
</organism>
<accession>A0AAP0HI42</accession>
<reference evidence="1 2" key="1">
    <citation type="submission" date="2024-01" db="EMBL/GenBank/DDBJ databases">
        <title>Genome assemblies of Stephania.</title>
        <authorList>
            <person name="Yang L."/>
        </authorList>
    </citation>
    <scope>NUCLEOTIDE SEQUENCE [LARGE SCALE GENOMIC DNA]</scope>
    <source>
        <strain evidence="1">JXDWG</strain>
        <tissue evidence="1">Leaf</tissue>
    </source>
</reference>